<dbReference type="SMART" id="SM00368">
    <property type="entry name" value="LRR_RI"/>
    <property type="match status" value="6"/>
</dbReference>
<reference evidence="4 5" key="1">
    <citation type="journal article" date="2013" name="BMC Genomics">
        <title>The miniature genome of a carnivorous plant Genlisea aurea contains a low number of genes and short non-coding sequences.</title>
        <authorList>
            <person name="Leushkin E.V."/>
            <person name="Sutormin R.A."/>
            <person name="Nabieva E.R."/>
            <person name="Penin A.A."/>
            <person name="Kondrashov A.S."/>
            <person name="Logacheva M.D."/>
        </authorList>
    </citation>
    <scope>NUCLEOTIDE SEQUENCE [LARGE SCALE GENOMIC DNA]</scope>
</reference>
<dbReference type="InterPro" id="IPR001611">
    <property type="entry name" value="Leu-rich_rpt"/>
</dbReference>
<dbReference type="FunFam" id="3.80.10.10:FF:001374">
    <property type="entry name" value="RNI-like superfamily protein"/>
    <property type="match status" value="1"/>
</dbReference>
<keyword evidence="1" id="KW-0343">GTPase activation</keyword>
<feature type="non-terminal residue" evidence="4">
    <location>
        <position position="1"/>
    </location>
</feature>
<name>S8DN72_9LAMI</name>
<dbReference type="AlphaFoldDB" id="S8DN72"/>
<sequence length="363" mass="38718">LHSRSVIIRAAASDYGGGNSRSGTGSRRVYRESQAPSPVAASQEIGSFLLSAGALAVVTFVIWKLVEKILVPKPPAKPAAEISDAGRDVKWSFAPGTNLSSRFGEKVERESRLRLNDFAKELKTFVSVDMSGRNFGDEGLFFLAGNLAYNQIVEEVNFAANGITADGIKAFDGILQSNIVLKTLDLSGNSIGDEGLKYLCSFLSENSGIQKLQLNSCAFGDEGAKAVAEMLKKNSTLRFVELNNNLIDYSGFSSLAGALLENRSILSLYLNGNYGGPLGAAGLAKGLEGNKSLRELFLQGNSIGDEGVAALMSGLSSHKGKLTTLDLSNNSISSRGASHVAEYVKKSKTLLWINLYMNDIGDE</sequence>
<dbReference type="InterPro" id="IPR032675">
    <property type="entry name" value="LRR_dom_sf"/>
</dbReference>
<evidence type="ECO:0000256" key="2">
    <source>
        <dbReference type="ARBA" id="ARBA00022614"/>
    </source>
</evidence>
<keyword evidence="3" id="KW-0677">Repeat</keyword>
<dbReference type="GO" id="GO:0005096">
    <property type="term" value="F:GTPase activator activity"/>
    <property type="evidence" value="ECO:0007669"/>
    <property type="project" value="UniProtKB-KW"/>
</dbReference>
<dbReference type="Pfam" id="PF13516">
    <property type="entry name" value="LRR_6"/>
    <property type="match status" value="4"/>
</dbReference>
<keyword evidence="4" id="KW-0261">Viral envelope protein</keyword>
<dbReference type="InterPro" id="IPR027038">
    <property type="entry name" value="RanGap"/>
</dbReference>
<keyword evidence="4" id="KW-0946">Virion</keyword>
<dbReference type="PANTHER" id="PTHR24113:SF12">
    <property type="entry name" value="RAN GTPASE-ACTIVATING PROTEIN 1"/>
    <property type="match status" value="1"/>
</dbReference>
<dbReference type="EMBL" id="AUSU01007038">
    <property type="protein sequence ID" value="EPS61167.1"/>
    <property type="molecule type" value="Genomic_DNA"/>
</dbReference>
<feature type="non-terminal residue" evidence="4">
    <location>
        <position position="363"/>
    </location>
</feature>
<dbReference type="GO" id="GO:0048471">
    <property type="term" value="C:perinuclear region of cytoplasm"/>
    <property type="evidence" value="ECO:0007669"/>
    <property type="project" value="TreeGrafter"/>
</dbReference>
<organism evidence="4 5">
    <name type="scientific">Genlisea aurea</name>
    <dbReference type="NCBI Taxonomy" id="192259"/>
    <lineage>
        <taxon>Eukaryota</taxon>
        <taxon>Viridiplantae</taxon>
        <taxon>Streptophyta</taxon>
        <taxon>Embryophyta</taxon>
        <taxon>Tracheophyta</taxon>
        <taxon>Spermatophyta</taxon>
        <taxon>Magnoliopsida</taxon>
        <taxon>eudicotyledons</taxon>
        <taxon>Gunneridae</taxon>
        <taxon>Pentapetalae</taxon>
        <taxon>asterids</taxon>
        <taxon>lamiids</taxon>
        <taxon>Lamiales</taxon>
        <taxon>Lentibulariaceae</taxon>
        <taxon>Genlisea</taxon>
    </lineage>
</organism>
<dbReference type="SUPFAM" id="SSF52047">
    <property type="entry name" value="RNI-like"/>
    <property type="match status" value="1"/>
</dbReference>
<evidence type="ECO:0000256" key="1">
    <source>
        <dbReference type="ARBA" id="ARBA00022468"/>
    </source>
</evidence>
<proteinExistence type="predicted"/>
<evidence type="ECO:0000256" key="3">
    <source>
        <dbReference type="ARBA" id="ARBA00022737"/>
    </source>
</evidence>
<protein>
    <submittedName>
        <fullName evidence="4">Chloroplast envelope protein 1</fullName>
    </submittedName>
</protein>
<dbReference type="Proteomes" id="UP000015453">
    <property type="component" value="Unassembled WGS sequence"/>
</dbReference>
<dbReference type="GO" id="GO:0031267">
    <property type="term" value="F:small GTPase binding"/>
    <property type="evidence" value="ECO:0007669"/>
    <property type="project" value="TreeGrafter"/>
</dbReference>
<dbReference type="GO" id="GO:0005829">
    <property type="term" value="C:cytosol"/>
    <property type="evidence" value="ECO:0007669"/>
    <property type="project" value="TreeGrafter"/>
</dbReference>
<keyword evidence="5" id="KW-1185">Reference proteome</keyword>
<dbReference type="GO" id="GO:0005634">
    <property type="term" value="C:nucleus"/>
    <property type="evidence" value="ECO:0007669"/>
    <property type="project" value="TreeGrafter"/>
</dbReference>
<evidence type="ECO:0000313" key="5">
    <source>
        <dbReference type="Proteomes" id="UP000015453"/>
    </source>
</evidence>
<comment type="caution">
    <text evidence="4">The sequence shown here is derived from an EMBL/GenBank/DDBJ whole genome shotgun (WGS) entry which is preliminary data.</text>
</comment>
<dbReference type="OrthoDB" id="341587at2759"/>
<accession>S8DN72</accession>
<dbReference type="GO" id="GO:0006913">
    <property type="term" value="P:nucleocytoplasmic transport"/>
    <property type="evidence" value="ECO:0007669"/>
    <property type="project" value="TreeGrafter"/>
</dbReference>
<dbReference type="PANTHER" id="PTHR24113">
    <property type="entry name" value="RAN GTPASE-ACTIVATING PROTEIN 1"/>
    <property type="match status" value="1"/>
</dbReference>
<keyword evidence="2" id="KW-0433">Leucine-rich repeat</keyword>
<evidence type="ECO:0000313" key="4">
    <source>
        <dbReference type="EMBL" id="EPS61167.1"/>
    </source>
</evidence>
<gene>
    <name evidence="4" type="ORF">M569_13629</name>
</gene>
<dbReference type="Gene3D" id="3.80.10.10">
    <property type="entry name" value="Ribonuclease Inhibitor"/>
    <property type="match status" value="3"/>
</dbReference>